<dbReference type="GO" id="GO:0030414">
    <property type="term" value="F:peptidase inhibitor activity"/>
    <property type="evidence" value="ECO:0007669"/>
    <property type="project" value="InterPro"/>
</dbReference>
<proteinExistence type="predicted"/>
<reference evidence="2 3" key="1">
    <citation type="submission" date="2023-03" db="EMBL/GenBank/DDBJ databases">
        <title>Genome insight into feeding habits of ladybird beetles.</title>
        <authorList>
            <person name="Li H.-S."/>
            <person name="Huang Y.-H."/>
            <person name="Pang H."/>
        </authorList>
    </citation>
    <scope>NUCLEOTIDE SEQUENCE [LARGE SCALE GENOMIC DNA]</scope>
    <source>
        <strain evidence="2">SYSU_2023b</strain>
        <tissue evidence="2">Whole body</tissue>
    </source>
</reference>
<protein>
    <submittedName>
        <fullName evidence="2">Uncharacterized protein</fullName>
    </submittedName>
</protein>
<sequence>MSTLSVSFTFLLFVLAFGSLECAIKCQEDTCDTLKCEHATPETCNKPNQDLRKGGFCNCCTVCFTTLQENEECHVSYLLGGPPATTACKDGLECKNHKCQKVHH</sequence>
<keyword evidence="3" id="KW-1185">Reference proteome</keyword>
<gene>
    <name evidence="2" type="ORF">WA026_008450</name>
</gene>
<dbReference type="Proteomes" id="UP001431783">
    <property type="component" value="Unassembled WGS sequence"/>
</dbReference>
<feature type="signal peptide" evidence="1">
    <location>
        <begin position="1"/>
        <end position="16"/>
    </location>
</feature>
<organism evidence="2 3">
    <name type="scientific">Henosepilachna vigintioctopunctata</name>
    <dbReference type="NCBI Taxonomy" id="420089"/>
    <lineage>
        <taxon>Eukaryota</taxon>
        <taxon>Metazoa</taxon>
        <taxon>Ecdysozoa</taxon>
        <taxon>Arthropoda</taxon>
        <taxon>Hexapoda</taxon>
        <taxon>Insecta</taxon>
        <taxon>Pterygota</taxon>
        <taxon>Neoptera</taxon>
        <taxon>Endopterygota</taxon>
        <taxon>Coleoptera</taxon>
        <taxon>Polyphaga</taxon>
        <taxon>Cucujiformia</taxon>
        <taxon>Coccinelloidea</taxon>
        <taxon>Coccinellidae</taxon>
        <taxon>Epilachninae</taxon>
        <taxon>Epilachnini</taxon>
        <taxon>Henosepilachna</taxon>
    </lineage>
</organism>
<evidence type="ECO:0000313" key="2">
    <source>
        <dbReference type="EMBL" id="KAK9879940.1"/>
    </source>
</evidence>
<dbReference type="AlphaFoldDB" id="A0AAW1UBN4"/>
<dbReference type="InterPro" id="IPR053741">
    <property type="entry name" value="Ser_Fungal_Prot_Inhib_sf"/>
</dbReference>
<dbReference type="InterPro" id="IPR021066">
    <property type="entry name" value="FPI1"/>
</dbReference>
<dbReference type="EMBL" id="JARQZJ010000063">
    <property type="protein sequence ID" value="KAK9879940.1"/>
    <property type="molecule type" value="Genomic_DNA"/>
</dbReference>
<dbReference type="Gene3D" id="2.10.80.20">
    <property type="match status" value="1"/>
</dbReference>
<evidence type="ECO:0000256" key="1">
    <source>
        <dbReference type="SAM" id="SignalP"/>
    </source>
</evidence>
<name>A0AAW1UBN4_9CUCU</name>
<dbReference type="Pfam" id="PF12190">
    <property type="entry name" value="amfpi-1"/>
    <property type="match status" value="1"/>
</dbReference>
<accession>A0AAW1UBN4</accession>
<feature type="chain" id="PRO_5043530979" evidence="1">
    <location>
        <begin position="17"/>
        <end position="104"/>
    </location>
</feature>
<comment type="caution">
    <text evidence="2">The sequence shown here is derived from an EMBL/GenBank/DDBJ whole genome shotgun (WGS) entry which is preliminary data.</text>
</comment>
<evidence type="ECO:0000313" key="3">
    <source>
        <dbReference type="Proteomes" id="UP001431783"/>
    </source>
</evidence>
<keyword evidence="1" id="KW-0732">Signal</keyword>